<reference evidence="2" key="1">
    <citation type="journal article" date="2018" name="Nat. Microbiol.">
        <title>Leveraging single-cell genomics to expand the fungal tree of life.</title>
        <authorList>
            <person name="Ahrendt S.R."/>
            <person name="Quandt C.A."/>
            <person name="Ciobanu D."/>
            <person name="Clum A."/>
            <person name="Salamov A."/>
            <person name="Andreopoulos B."/>
            <person name="Cheng J.F."/>
            <person name="Woyke T."/>
            <person name="Pelin A."/>
            <person name="Henrissat B."/>
            <person name="Reynolds N.K."/>
            <person name="Benny G.L."/>
            <person name="Smith M.E."/>
            <person name="James T.Y."/>
            <person name="Grigoriev I.V."/>
        </authorList>
    </citation>
    <scope>NUCLEOTIDE SEQUENCE [LARGE SCALE GENOMIC DNA]</scope>
    <source>
        <strain evidence="2">CSF55</strain>
    </source>
</reference>
<dbReference type="EMBL" id="ML004937">
    <property type="protein sequence ID" value="RKP21677.1"/>
    <property type="molecule type" value="Genomic_DNA"/>
</dbReference>
<evidence type="ECO:0000313" key="1">
    <source>
        <dbReference type="EMBL" id="RKP21677.1"/>
    </source>
</evidence>
<gene>
    <name evidence="1" type="ORF">ROZALSC1DRAFT_20330</name>
</gene>
<evidence type="ECO:0000313" key="2">
    <source>
        <dbReference type="Proteomes" id="UP000281549"/>
    </source>
</evidence>
<name>A0A4P9YPL0_ROZAC</name>
<dbReference type="AlphaFoldDB" id="A0A4P9YPL0"/>
<sequence length="281" mass="32389">MATVSASLNFSQEDSSETLSQFDSSNLSTELEVQLYQTVCSLRDTLKQSTDMSNGLLCKLKECYIRKCDLEEENDQLNKALHFINDKHELEIHERKVLAKNYDQCWNRKTKTLQQDLDETTRLLYEQHDYSSPNLFSETDFMDINGTGLRPCVSLETELSSSMPNPNEGLRRSRSSDSDLILNENIIHEEKTRAREMLLTSIKIKTFDSGINTPVNEFTEIEELIYFFVEQIGESDLVQINRKLKQPFDITKVSGISQGIVDDVRTKAELLKVNFVKQEEH</sequence>
<organism evidence="1 2">
    <name type="scientific">Rozella allomycis (strain CSF55)</name>
    <dbReference type="NCBI Taxonomy" id="988480"/>
    <lineage>
        <taxon>Eukaryota</taxon>
        <taxon>Fungi</taxon>
        <taxon>Fungi incertae sedis</taxon>
        <taxon>Cryptomycota</taxon>
        <taxon>Cryptomycota incertae sedis</taxon>
        <taxon>Rozella</taxon>
    </lineage>
</organism>
<dbReference type="Proteomes" id="UP000281549">
    <property type="component" value="Unassembled WGS sequence"/>
</dbReference>
<protein>
    <submittedName>
        <fullName evidence="1">Uncharacterized protein</fullName>
    </submittedName>
</protein>
<proteinExistence type="predicted"/>
<accession>A0A4P9YPL0</accession>